<feature type="region of interest" description="Disordered" evidence="1">
    <location>
        <begin position="1"/>
        <end position="131"/>
    </location>
</feature>
<keyword evidence="3" id="KW-1185">Reference proteome</keyword>
<evidence type="ECO:0000256" key="1">
    <source>
        <dbReference type="SAM" id="MobiDB-lite"/>
    </source>
</evidence>
<reference evidence="2 3" key="1">
    <citation type="submission" date="2016-09" db="EMBL/GenBank/DDBJ databases">
        <title>The draft genome of Dichanthelium oligosanthes: A C3 panicoid grass species.</title>
        <authorList>
            <person name="Studer A.J."/>
            <person name="Schnable J.C."/>
            <person name="Brutnell T.P."/>
        </authorList>
    </citation>
    <scope>NUCLEOTIDE SEQUENCE [LARGE SCALE GENOMIC DNA]</scope>
    <source>
        <strain evidence="3">cv. Kellogg 1175</strain>
        <tissue evidence="2">Leaf</tissue>
    </source>
</reference>
<feature type="compositionally biased region" description="Polar residues" evidence="1">
    <location>
        <begin position="72"/>
        <end position="84"/>
    </location>
</feature>
<sequence length="172" mass="17576">LRSTPSPTVPPSACAAPAAAAPPRPSCAGTLRRARSSSLVHAPRRPGPGARSPMPPSTRPTAPSPSTPATLRRSSSWPSPSTFRATVFPRCVPSTPPSPRCLPARSSCVSEGTRSPSVPRSRSRCTAATGSIRPPQISVPAGMASPTVMDLSLATTSVATLLSHMTCCSSSP</sequence>
<accession>A0A1E5WI58</accession>
<dbReference type="AlphaFoldDB" id="A0A1E5WI58"/>
<feature type="compositionally biased region" description="Low complexity" evidence="1">
    <location>
        <begin position="1"/>
        <end position="19"/>
    </location>
</feature>
<organism evidence="2 3">
    <name type="scientific">Dichanthelium oligosanthes</name>
    <dbReference type="NCBI Taxonomy" id="888268"/>
    <lineage>
        <taxon>Eukaryota</taxon>
        <taxon>Viridiplantae</taxon>
        <taxon>Streptophyta</taxon>
        <taxon>Embryophyta</taxon>
        <taxon>Tracheophyta</taxon>
        <taxon>Spermatophyta</taxon>
        <taxon>Magnoliopsida</taxon>
        <taxon>Liliopsida</taxon>
        <taxon>Poales</taxon>
        <taxon>Poaceae</taxon>
        <taxon>PACMAD clade</taxon>
        <taxon>Panicoideae</taxon>
        <taxon>Panicodae</taxon>
        <taxon>Paniceae</taxon>
        <taxon>Dichantheliinae</taxon>
        <taxon>Dichanthelium</taxon>
    </lineage>
</organism>
<dbReference type="EMBL" id="LWDX02006744">
    <property type="protein sequence ID" value="OEL37089.1"/>
    <property type="molecule type" value="Genomic_DNA"/>
</dbReference>
<evidence type="ECO:0000313" key="2">
    <source>
        <dbReference type="EMBL" id="OEL37089.1"/>
    </source>
</evidence>
<proteinExistence type="predicted"/>
<comment type="caution">
    <text evidence="2">The sequence shown here is derived from an EMBL/GenBank/DDBJ whole genome shotgun (WGS) entry which is preliminary data.</text>
</comment>
<gene>
    <name evidence="2" type="ORF">BAE44_0001892</name>
</gene>
<protein>
    <submittedName>
        <fullName evidence="2">Uncharacterized protein</fullName>
    </submittedName>
</protein>
<name>A0A1E5WI58_9POAL</name>
<dbReference type="Proteomes" id="UP000095767">
    <property type="component" value="Unassembled WGS sequence"/>
</dbReference>
<feature type="non-terminal residue" evidence="2">
    <location>
        <position position="1"/>
    </location>
</feature>
<evidence type="ECO:0000313" key="3">
    <source>
        <dbReference type="Proteomes" id="UP000095767"/>
    </source>
</evidence>
<feature type="compositionally biased region" description="Pro residues" evidence="1">
    <location>
        <begin position="53"/>
        <end position="66"/>
    </location>
</feature>